<dbReference type="Proteomes" id="UP000436694">
    <property type="component" value="Unassembled WGS sequence"/>
</dbReference>
<dbReference type="InterPro" id="IPR029045">
    <property type="entry name" value="ClpP/crotonase-like_dom_sf"/>
</dbReference>
<evidence type="ECO:0000313" key="3">
    <source>
        <dbReference type="EMBL" id="MQY41564.1"/>
    </source>
</evidence>
<sequence length="258" mass="27625">MEYRTIKIEHIGGLLVLTLNRPDKMNALNTAMRAEITHLLQHLPEDLRALVITGAGDAFCSGQDLGDARNAHDIDIERVLRDEYMPMLTALMALEIPVLAAVNGAAAGAGANLALACDVVIAAQSAFFSQAFSRIGLMPDLGGSWVMPRKVGMARAMGAALFAERIPAPQAAQWGMIYEAVGDDSFDAHWRGRAAQLAAGPSCAFRAIKQALRASASNDLAAQLDLEAHLQGELGKSRDFLEGISAFLDKRAPNFEGR</sequence>
<evidence type="ECO:0000256" key="1">
    <source>
        <dbReference type="ARBA" id="ARBA00005254"/>
    </source>
</evidence>
<evidence type="ECO:0000313" key="4">
    <source>
        <dbReference type="Proteomes" id="UP000436694"/>
    </source>
</evidence>
<dbReference type="PANTHER" id="PTHR43459:SF1">
    <property type="entry name" value="EG:BACN32G11.4 PROTEIN"/>
    <property type="match status" value="1"/>
</dbReference>
<name>A0A844AT51_9RHOB</name>
<dbReference type="InterPro" id="IPR014748">
    <property type="entry name" value="Enoyl-CoA_hydra_C"/>
</dbReference>
<dbReference type="Gene3D" id="1.10.12.10">
    <property type="entry name" value="Lyase 2-enoyl-coa Hydratase, Chain A, domain 2"/>
    <property type="match status" value="1"/>
</dbReference>
<dbReference type="SUPFAM" id="SSF52096">
    <property type="entry name" value="ClpP/crotonase"/>
    <property type="match status" value="1"/>
</dbReference>
<dbReference type="InterPro" id="IPR018376">
    <property type="entry name" value="Enoyl-CoA_hyd/isom_CS"/>
</dbReference>
<dbReference type="Gene3D" id="3.90.226.10">
    <property type="entry name" value="2-enoyl-CoA Hydratase, Chain A, domain 1"/>
    <property type="match status" value="1"/>
</dbReference>
<reference evidence="3 4" key="1">
    <citation type="submission" date="2019-10" db="EMBL/GenBank/DDBJ databases">
        <title>Epibacterium sp. nov., isolated from seawater.</title>
        <authorList>
            <person name="Zhang X."/>
            <person name="Li N."/>
        </authorList>
    </citation>
    <scope>NUCLEOTIDE SEQUENCE [LARGE SCALE GENOMIC DNA]</scope>
    <source>
        <strain evidence="3 4">SM1969</strain>
    </source>
</reference>
<dbReference type="AlphaFoldDB" id="A0A844AT51"/>
<comment type="caution">
    <text evidence="3">The sequence shown here is derived from an EMBL/GenBank/DDBJ whole genome shotgun (WGS) entry which is preliminary data.</text>
</comment>
<dbReference type="InterPro" id="IPR001753">
    <property type="entry name" value="Enoyl-CoA_hydra/iso"/>
</dbReference>
<dbReference type="PANTHER" id="PTHR43459">
    <property type="entry name" value="ENOYL-COA HYDRATASE"/>
    <property type="match status" value="1"/>
</dbReference>
<dbReference type="PROSITE" id="PS00166">
    <property type="entry name" value="ENOYL_COA_HYDRATASE"/>
    <property type="match status" value="1"/>
</dbReference>
<accession>A0A844AT51</accession>
<dbReference type="EMBL" id="WIXK01000001">
    <property type="protein sequence ID" value="MQY41564.1"/>
    <property type="molecule type" value="Genomic_DNA"/>
</dbReference>
<keyword evidence="3" id="KW-0413">Isomerase</keyword>
<organism evidence="3 4">
    <name type="scientific">Tritonibacter aquimaris</name>
    <dbReference type="NCBI Taxonomy" id="2663379"/>
    <lineage>
        <taxon>Bacteria</taxon>
        <taxon>Pseudomonadati</taxon>
        <taxon>Pseudomonadota</taxon>
        <taxon>Alphaproteobacteria</taxon>
        <taxon>Rhodobacterales</taxon>
        <taxon>Paracoccaceae</taxon>
        <taxon>Tritonibacter</taxon>
    </lineage>
</organism>
<comment type="similarity">
    <text evidence="1 2">Belongs to the enoyl-CoA hydratase/isomerase family.</text>
</comment>
<dbReference type="Pfam" id="PF00378">
    <property type="entry name" value="ECH_1"/>
    <property type="match status" value="1"/>
</dbReference>
<keyword evidence="4" id="KW-1185">Reference proteome</keyword>
<gene>
    <name evidence="3" type="ORF">GG681_02845</name>
</gene>
<evidence type="ECO:0000256" key="2">
    <source>
        <dbReference type="RuleBase" id="RU003707"/>
    </source>
</evidence>
<protein>
    <submittedName>
        <fullName evidence="3">2-(1,2-epoxy-1,2-dihydrophenyl)acetyl-CoA isomerase</fullName>
    </submittedName>
</protein>
<proteinExistence type="inferred from homology"/>
<dbReference type="CDD" id="cd06558">
    <property type="entry name" value="crotonase-like"/>
    <property type="match status" value="1"/>
</dbReference>
<dbReference type="GO" id="GO:0016853">
    <property type="term" value="F:isomerase activity"/>
    <property type="evidence" value="ECO:0007669"/>
    <property type="project" value="UniProtKB-KW"/>
</dbReference>
<dbReference type="RefSeq" id="WP_153544839.1">
    <property type="nucleotide sequence ID" value="NZ_WIXK01000001.1"/>
</dbReference>